<keyword evidence="1" id="KW-0812">Transmembrane</keyword>
<dbReference type="Proteomes" id="UP000492821">
    <property type="component" value="Unassembled WGS sequence"/>
</dbReference>
<keyword evidence="2" id="KW-1185">Reference proteome</keyword>
<dbReference type="AlphaFoldDB" id="A0A7E4V6D1"/>
<accession>A0A7E4V6D1</accession>
<feature type="transmembrane region" description="Helical" evidence="1">
    <location>
        <begin position="451"/>
        <end position="470"/>
    </location>
</feature>
<organism evidence="2 3">
    <name type="scientific">Panagrellus redivivus</name>
    <name type="common">Microworm</name>
    <dbReference type="NCBI Taxonomy" id="6233"/>
    <lineage>
        <taxon>Eukaryota</taxon>
        <taxon>Metazoa</taxon>
        <taxon>Ecdysozoa</taxon>
        <taxon>Nematoda</taxon>
        <taxon>Chromadorea</taxon>
        <taxon>Rhabditida</taxon>
        <taxon>Tylenchina</taxon>
        <taxon>Panagrolaimomorpha</taxon>
        <taxon>Panagrolaimoidea</taxon>
        <taxon>Panagrolaimidae</taxon>
        <taxon>Panagrellus</taxon>
    </lineage>
</organism>
<evidence type="ECO:0000256" key="1">
    <source>
        <dbReference type="SAM" id="Phobius"/>
    </source>
</evidence>
<proteinExistence type="predicted"/>
<sequence>MNTFEVSKLDHNDVLDEAAFSTVNDVIAFMQKQIPNSSMATVVLQYPRNATVAQLRTFREKCRTVGFLDVRLVSCVSLSLSLLLMSLQTPIDNGTLVAVLNAKMYYIVTRDGRSFKIQKGGPLDQFDVEHCDVSKVVVSNAFGRFDKATLEAVQQKFRSNLLVVTDISKLDSLRLPFLWSCVDETAEYTYAFNDFCDYDIDIKGHKLFSTRFKEFPIAVTTDVAVSKTAWLVVNLIKSETAVEHLKRYALNLSTRLVRIGILANSSCDITLTVKVFSNAEARATFVSSGRMVAAEKSAAVKVEPVVATKKTASDRKKVAQLNADVHTQREDEIDNAGSVSTLAKGLSKLQTDPPPATILKFTSDNRVLIEADESYTGEKQLLAYVRLQGGKAPIVGKDAFDALRTSPDSVFYDIIRLLADDFDPDYPHPSWRFKATRGTDGKLLIHGGNNIFTLPIVLFGLVVNSTLLYIRGHLAAVIHTVGIRLPWGSSINENDLKCVSEKIGVKLVILEYK</sequence>
<name>A0A7E4V6D1_PANRE</name>
<evidence type="ECO:0000313" key="2">
    <source>
        <dbReference type="Proteomes" id="UP000492821"/>
    </source>
</evidence>
<reference evidence="2" key="1">
    <citation type="journal article" date="2013" name="Genetics">
        <title>The draft genome and transcriptome of Panagrellus redivivus are shaped by the harsh demands of a free-living lifestyle.</title>
        <authorList>
            <person name="Srinivasan J."/>
            <person name="Dillman A.R."/>
            <person name="Macchietto M.G."/>
            <person name="Heikkinen L."/>
            <person name="Lakso M."/>
            <person name="Fracchia K.M."/>
            <person name="Antoshechkin I."/>
            <person name="Mortazavi A."/>
            <person name="Wong G."/>
            <person name="Sternberg P.W."/>
        </authorList>
    </citation>
    <scope>NUCLEOTIDE SEQUENCE [LARGE SCALE GENOMIC DNA]</scope>
    <source>
        <strain evidence="2">MT8872</strain>
    </source>
</reference>
<evidence type="ECO:0000313" key="3">
    <source>
        <dbReference type="WBParaSite" id="Pan_g17142.t1"/>
    </source>
</evidence>
<keyword evidence="1" id="KW-0472">Membrane</keyword>
<dbReference type="WBParaSite" id="Pan_g17142.t1">
    <property type="protein sequence ID" value="Pan_g17142.t1"/>
    <property type="gene ID" value="Pan_g17142"/>
</dbReference>
<keyword evidence="1" id="KW-1133">Transmembrane helix</keyword>
<protein>
    <submittedName>
        <fullName evidence="3">Non-specific protein-tyrosine kinase</fullName>
    </submittedName>
</protein>
<reference evidence="3" key="2">
    <citation type="submission" date="2020-10" db="UniProtKB">
        <authorList>
            <consortium name="WormBaseParasite"/>
        </authorList>
    </citation>
    <scope>IDENTIFICATION</scope>
</reference>